<feature type="region of interest" description="Disordered" evidence="1">
    <location>
        <begin position="427"/>
        <end position="615"/>
    </location>
</feature>
<evidence type="ECO:0000256" key="1">
    <source>
        <dbReference type="SAM" id="MobiDB-lite"/>
    </source>
</evidence>
<name>A0A507AN82_9PEZI</name>
<feature type="compositionally biased region" description="Acidic residues" evidence="1">
    <location>
        <begin position="540"/>
        <end position="551"/>
    </location>
</feature>
<feature type="region of interest" description="Disordered" evidence="1">
    <location>
        <begin position="217"/>
        <end position="239"/>
    </location>
</feature>
<protein>
    <recommendedName>
        <fullName evidence="2">AHC1-like C2H2 zinc-finger domain-containing protein</fullName>
    </recommendedName>
</protein>
<evidence type="ECO:0000313" key="3">
    <source>
        <dbReference type="EMBL" id="TPX12225.1"/>
    </source>
</evidence>
<reference evidence="3 4" key="1">
    <citation type="submission" date="2019-06" db="EMBL/GenBank/DDBJ databases">
        <title>Draft genome sequence of the filamentous fungus Phialemoniopsis curvata isolated from diesel fuel.</title>
        <authorList>
            <person name="Varaljay V.A."/>
            <person name="Lyon W.J."/>
            <person name="Crouch A.L."/>
            <person name="Drake C.E."/>
            <person name="Hollomon J.M."/>
            <person name="Nadeau L.J."/>
            <person name="Nunn H.S."/>
            <person name="Stevenson B.S."/>
            <person name="Bojanowski C.L."/>
            <person name="Crookes-Goodson W.J."/>
        </authorList>
    </citation>
    <scope>NUCLEOTIDE SEQUENCE [LARGE SCALE GENOMIC DNA]</scope>
    <source>
        <strain evidence="3 4">D216</strain>
    </source>
</reference>
<feature type="compositionally biased region" description="Polar residues" evidence="1">
    <location>
        <begin position="386"/>
        <end position="399"/>
    </location>
</feature>
<dbReference type="STRING" id="1093900.A0A507AN82"/>
<dbReference type="AlphaFoldDB" id="A0A507AN82"/>
<feature type="compositionally biased region" description="Low complexity" evidence="1">
    <location>
        <begin position="374"/>
        <end position="385"/>
    </location>
</feature>
<dbReference type="InterPro" id="IPR058706">
    <property type="entry name" value="zf-C2H2_AHC1-like"/>
</dbReference>
<feature type="compositionally biased region" description="Acidic residues" evidence="1">
    <location>
        <begin position="508"/>
        <end position="521"/>
    </location>
</feature>
<dbReference type="EMBL" id="SKBQ01000042">
    <property type="protein sequence ID" value="TPX12225.1"/>
    <property type="molecule type" value="Genomic_DNA"/>
</dbReference>
<feature type="compositionally biased region" description="Basic and acidic residues" evidence="1">
    <location>
        <begin position="55"/>
        <end position="72"/>
    </location>
</feature>
<dbReference type="GeneID" id="41974558"/>
<feature type="region of interest" description="Disordered" evidence="1">
    <location>
        <begin position="370"/>
        <end position="399"/>
    </location>
</feature>
<comment type="caution">
    <text evidence="3">The sequence shown here is derived from an EMBL/GenBank/DDBJ whole genome shotgun (WGS) entry which is preliminary data.</text>
</comment>
<feature type="compositionally biased region" description="Polar residues" evidence="1">
    <location>
        <begin position="525"/>
        <end position="536"/>
    </location>
</feature>
<feature type="compositionally biased region" description="Low complexity" evidence="1">
    <location>
        <begin position="552"/>
        <end position="567"/>
    </location>
</feature>
<dbReference type="InParanoid" id="A0A507AN82"/>
<evidence type="ECO:0000259" key="2">
    <source>
        <dbReference type="Pfam" id="PF25909"/>
    </source>
</evidence>
<organism evidence="3 4">
    <name type="scientific">Thyridium curvatum</name>
    <dbReference type="NCBI Taxonomy" id="1093900"/>
    <lineage>
        <taxon>Eukaryota</taxon>
        <taxon>Fungi</taxon>
        <taxon>Dikarya</taxon>
        <taxon>Ascomycota</taxon>
        <taxon>Pezizomycotina</taxon>
        <taxon>Sordariomycetes</taxon>
        <taxon>Sordariomycetidae</taxon>
        <taxon>Thyridiales</taxon>
        <taxon>Thyridiaceae</taxon>
        <taxon>Thyridium</taxon>
    </lineage>
</organism>
<dbReference type="RefSeq" id="XP_030993936.1">
    <property type="nucleotide sequence ID" value="XM_031141819.1"/>
</dbReference>
<feature type="compositionally biased region" description="Polar residues" evidence="1">
    <location>
        <begin position="23"/>
        <end position="42"/>
    </location>
</feature>
<dbReference type="OrthoDB" id="5355528at2759"/>
<sequence length="615" mass="66302">MFRFWISEPRGSDKIAEAAQPMPQFTESTGGVSKPSPKQQANHAVKRKRQSADGADERITSKRAKVEAHDKSSSVGGVACKGPPVPKAAGAACDVDRAREVIQYQFGLEILLKHDEIRLIDQELAKCQIALEQLRRCHLIPYPISCPTPEQMLDISKGKGPSVRSRPGQSVPKWAAPFGVVDGPYARHYAKWLIPDPAFDGVLPEWHGFSQAPSAALVPEGRTTRNSLSDPVAVGKNRPMRGTGAQKLHALSNGYPQPKDKAGPCILKRSDGQTVKLVCIDCHRDNFSSTQGFINHCRIAHKRDFKSHEEAAVHCGHPIEADENRGTTSEEKPAGVATASGLVHAFAHTDKEDSNKILSRIHATLTACSDRSLDTSSSKSRVSKSQRPTSSKGSRAFVSSDQTPFLSNLMKNKKFKGNLKEQVEDAKTKIDLDELSPGDESEEGDQSADLADGLQSPPASAARTPAVKRMPVRPTMAPAAMGGTRPASSKGVASHMAFSTPDLTPTDEKEDSSELYDDDMDTEHSPNTIASNNAPSLVSDDGEYDDSDDGSSSEISDSDAGSVSDVAEINIDEDDGPQAIRHHRGSTSTKKDEPKHVTFVGPVTTTGKGRRKQKA</sequence>
<accession>A0A507AN82</accession>
<gene>
    <name evidence="3" type="ORF">E0L32_007111</name>
</gene>
<feature type="domain" description="AHC1-like C2H2 zinc-finger" evidence="2">
    <location>
        <begin position="261"/>
        <end position="313"/>
    </location>
</feature>
<proteinExistence type="predicted"/>
<feature type="compositionally biased region" description="Acidic residues" evidence="1">
    <location>
        <begin position="433"/>
        <end position="446"/>
    </location>
</feature>
<feature type="region of interest" description="Disordered" evidence="1">
    <location>
        <begin position="1"/>
        <end position="79"/>
    </location>
</feature>
<evidence type="ECO:0000313" key="4">
    <source>
        <dbReference type="Proteomes" id="UP000319257"/>
    </source>
</evidence>
<dbReference type="Pfam" id="PF25909">
    <property type="entry name" value="zf-C2H2_AHC1"/>
    <property type="match status" value="1"/>
</dbReference>
<dbReference type="Proteomes" id="UP000319257">
    <property type="component" value="Unassembled WGS sequence"/>
</dbReference>
<keyword evidence="4" id="KW-1185">Reference proteome</keyword>